<evidence type="ECO:0000256" key="9">
    <source>
        <dbReference type="ARBA" id="ARBA00023055"/>
    </source>
</evidence>
<evidence type="ECO:0000256" key="2">
    <source>
        <dbReference type="ARBA" id="ARBA00022448"/>
    </source>
</evidence>
<evidence type="ECO:0000313" key="15">
    <source>
        <dbReference type="Proteomes" id="UP000266091"/>
    </source>
</evidence>
<evidence type="ECO:0000256" key="7">
    <source>
        <dbReference type="ARBA" id="ARBA00022967"/>
    </source>
</evidence>
<evidence type="ECO:0000256" key="5">
    <source>
        <dbReference type="ARBA" id="ARBA00022741"/>
    </source>
</evidence>
<dbReference type="PROSITE" id="PS00211">
    <property type="entry name" value="ABC_TRANSPORTER_1"/>
    <property type="match status" value="1"/>
</dbReference>
<dbReference type="SUPFAM" id="SSF90123">
    <property type="entry name" value="ABC transporter transmembrane region"/>
    <property type="match status" value="1"/>
</dbReference>
<dbReference type="InterPro" id="IPR003593">
    <property type="entry name" value="AAA+_ATPase"/>
</dbReference>
<dbReference type="InterPro" id="IPR036640">
    <property type="entry name" value="ABC1_TM_sf"/>
</dbReference>
<accession>A0A401LLT8</accession>
<keyword evidence="15" id="KW-1185">Reference proteome</keyword>
<dbReference type="Proteomes" id="UP000266091">
    <property type="component" value="Unassembled WGS sequence"/>
</dbReference>
<dbReference type="SUPFAM" id="SSF52540">
    <property type="entry name" value="P-loop containing nucleoside triphosphate hydrolases"/>
    <property type="match status" value="1"/>
</dbReference>
<dbReference type="CDD" id="cd18548">
    <property type="entry name" value="ABC_6TM_Tm287_like"/>
    <property type="match status" value="1"/>
</dbReference>
<dbReference type="EMBL" id="BGZJ01000001">
    <property type="protein sequence ID" value="GBO92772.1"/>
    <property type="molecule type" value="Genomic_DNA"/>
</dbReference>
<reference evidence="14 15" key="1">
    <citation type="journal article" date="2018" name="Int. J. Syst. Evol. Microbiol.">
        <title>Mesosutterella multiformis gen. nov., sp. nov., a member of the family Sutterellaceae and Sutterella megalosphaeroides sp. nov., isolated from human faeces.</title>
        <authorList>
            <person name="Sakamoto M."/>
            <person name="Ikeyama N."/>
            <person name="Kunihiro T."/>
            <person name="Iino T."/>
            <person name="Yuki M."/>
            <person name="Ohkuma M."/>
        </authorList>
    </citation>
    <scope>NUCLEOTIDE SEQUENCE [LARGE SCALE GENOMIC DNA]</scope>
    <source>
        <strain evidence="14 15">4NBBH2</strain>
    </source>
</reference>
<dbReference type="PANTHER" id="PTHR43394">
    <property type="entry name" value="ATP-DEPENDENT PERMEASE MDL1, MITOCHONDRIAL"/>
    <property type="match status" value="1"/>
</dbReference>
<keyword evidence="3" id="KW-1003">Cell membrane</keyword>
<feature type="domain" description="ABC transporter" evidence="12">
    <location>
        <begin position="334"/>
        <end position="569"/>
    </location>
</feature>
<evidence type="ECO:0000256" key="10">
    <source>
        <dbReference type="ARBA" id="ARBA00023136"/>
    </source>
</evidence>
<feature type="transmembrane region" description="Helical" evidence="11">
    <location>
        <begin position="158"/>
        <end position="180"/>
    </location>
</feature>
<dbReference type="OrthoDB" id="8554730at2"/>
<dbReference type="InterPro" id="IPR003439">
    <property type="entry name" value="ABC_transporter-like_ATP-bd"/>
</dbReference>
<accession>A0A388S925</accession>
<dbReference type="InterPro" id="IPR017871">
    <property type="entry name" value="ABC_transporter-like_CS"/>
</dbReference>
<comment type="caution">
    <text evidence="14">The sequence shown here is derived from an EMBL/GenBank/DDBJ whole genome shotgun (WGS) entry which is preliminary data.</text>
</comment>
<dbReference type="GO" id="GO:0016887">
    <property type="term" value="F:ATP hydrolysis activity"/>
    <property type="evidence" value="ECO:0007669"/>
    <property type="project" value="InterPro"/>
</dbReference>
<dbReference type="InterPro" id="IPR011527">
    <property type="entry name" value="ABC1_TM_dom"/>
</dbReference>
<dbReference type="FunFam" id="3.40.50.300:FF:000221">
    <property type="entry name" value="Multidrug ABC transporter ATP-binding protein"/>
    <property type="match status" value="1"/>
</dbReference>
<keyword evidence="6 14" id="KW-0067">ATP-binding</keyword>
<dbReference type="AlphaFoldDB" id="A0A388S925"/>
<dbReference type="Pfam" id="PF00005">
    <property type="entry name" value="ABC_tran"/>
    <property type="match status" value="1"/>
</dbReference>
<name>A0A388S925_9BURK</name>
<keyword evidence="8 11" id="KW-1133">Transmembrane helix</keyword>
<feature type="transmembrane region" description="Helical" evidence="11">
    <location>
        <begin position="235"/>
        <end position="259"/>
    </location>
</feature>
<protein>
    <submittedName>
        <fullName evidence="14">ABC transporter ATP-binding protein</fullName>
    </submittedName>
</protein>
<dbReference type="Gene3D" id="3.40.50.300">
    <property type="entry name" value="P-loop containing nucleotide triphosphate hydrolases"/>
    <property type="match status" value="1"/>
</dbReference>
<dbReference type="GO" id="GO:0005886">
    <property type="term" value="C:plasma membrane"/>
    <property type="evidence" value="ECO:0007669"/>
    <property type="project" value="UniProtKB-SubCell"/>
</dbReference>
<evidence type="ECO:0000259" key="13">
    <source>
        <dbReference type="PROSITE" id="PS50929"/>
    </source>
</evidence>
<evidence type="ECO:0000256" key="1">
    <source>
        <dbReference type="ARBA" id="ARBA00004651"/>
    </source>
</evidence>
<proteinExistence type="predicted"/>
<feature type="domain" description="ABC transmembrane type-1" evidence="13">
    <location>
        <begin position="13"/>
        <end position="301"/>
    </location>
</feature>
<dbReference type="GO" id="GO:0005524">
    <property type="term" value="F:ATP binding"/>
    <property type="evidence" value="ECO:0007669"/>
    <property type="project" value="UniProtKB-KW"/>
</dbReference>
<organism evidence="14 15">
    <name type="scientific">Mesosutterella multiformis</name>
    <dbReference type="NCBI Taxonomy" id="2259133"/>
    <lineage>
        <taxon>Bacteria</taxon>
        <taxon>Pseudomonadati</taxon>
        <taxon>Pseudomonadota</taxon>
        <taxon>Betaproteobacteria</taxon>
        <taxon>Burkholderiales</taxon>
        <taxon>Sutterellaceae</taxon>
        <taxon>Mesosutterella</taxon>
    </lineage>
</organism>
<evidence type="ECO:0000256" key="3">
    <source>
        <dbReference type="ARBA" id="ARBA00022475"/>
    </source>
</evidence>
<dbReference type="GO" id="GO:0006869">
    <property type="term" value="P:lipid transport"/>
    <property type="evidence" value="ECO:0007669"/>
    <property type="project" value="UniProtKB-KW"/>
</dbReference>
<sequence length="574" mass="62047">MWPYFRKYRVFAFLAVLFMAAEVAADLLLPSLMQTLVDKGVLGLTDGGQGSARDILLLGFTMIAIVAGGAVCGSLNSVFVNLTSQNIGNDVRKKVFRRIMRFSFPQLDSFGSGTLITRMTNDVSQVQSLVSQLIRGGVRTTLMIAGSIYFMHRLNPEFGLIVLAAVPVMAFCAAGCVAWVKPLFPKLQSRLDQLNEILQEDISGIRVIKAFGRELYERIRFGRANNRLIRMQLKILLAFSFLSPAMNLLMSLVVVALLYRGSVLTGSGAATPGEIMAGITYTGRLLVSILILVMLSQMIARGFASWRRLREVLTVTPGFRYGDAATGPGPQGEVEFRDVTFGYPRLASPIFSGVSLRIRSGETVAVMGATGCGKTAFAGLIPRFYDPDAGTVLIDGLDVRSYSREALLGKVSFALQKSELFSATVRENISWGKPDATDEEIRAAAAAAQADEFIAKLPEGYDTLLTEGGTSLSGGQRQRIALARAILKPAEILILDDATSALDTKTEAAFFSALSRFAPGVTKIVVAQRISTARRADRIIVLEKGRIAGVGTHDELLQNCAAYQEIAASQSGRA</sequence>
<dbReference type="SMART" id="SM00382">
    <property type="entry name" value="AAA"/>
    <property type="match status" value="1"/>
</dbReference>
<dbReference type="PROSITE" id="PS50893">
    <property type="entry name" value="ABC_TRANSPORTER_2"/>
    <property type="match status" value="1"/>
</dbReference>
<dbReference type="Gene3D" id="1.20.1560.10">
    <property type="entry name" value="ABC transporter type 1, transmembrane domain"/>
    <property type="match status" value="1"/>
</dbReference>
<dbReference type="InterPro" id="IPR027417">
    <property type="entry name" value="P-loop_NTPase"/>
</dbReference>
<keyword evidence="10 11" id="KW-0472">Membrane</keyword>
<keyword evidence="7" id="KW-1278">Translocase</keyword>
<keyword evidence="4 11" id="KW-0812">Transmembrane</keyword>
<keyword evidence="2" id="KW-0813">Transport</keyword>
<dbReference type="Pfam" id="PF00664">
    <property type="entry name" value="ABC_membrane"/>
    <property type="match status" value="1"/>
</dbReference>
<dbReference type="PANTHER" id="PTHR43394:SF1">
    <property type="entry name" value="ATP-BINDING CASSETTE SUB-FAMILY B MEMBER 10, MITOCHONDRIAL"/>
    <property type="match status" value="1"/>
</dbReference>
<keyword evidence="9" id="KW-0445">Lipid transport</keyword>
<feature type="transmembrane region" description="Helical" evidence="11">
    <location>
        <begin position="55"/>
        <end position="82"/>
    </location>
</feature>
<evidence type="ECO:0000256" key="8">
    <source>
        <dbReference type="ARBA" id="ARBA00022989"/>
    </source>
</evidence>
<dbReference type="InterPro" id="IPR039421">
    <property type="entry name" value="Type_1_exporter"/>
</dbReference>
<evidence type="ECO:0000259" key="12">
    <source>
        <dbReference type="PROSITE" id="PS50893"/>
    </source>
</evidence>
<evidence type="ECO:0000256" key="4">
    <source>
        <dbReference type="ARBA" id="ARBA00022692"/>
    </source>
</evidence>
<keyword evidence="5" id="KW-0547">Nucleotide-binding</keyword>
<evidence type="ECO:0000256" key="11">
    <source>
        <dbReference type="SAM" id="Phobius"/>
    </source>
</evidence>
<dbReference type="RefSeq" id="WP_116269299.1">
    <property type="nucleotide sequence ID" value="NZ_BHWA01000009.1"/>
</dbReference>
<feature type="transmembrane region" description="Helical" evidence="11">
    <location>
        <begin position="279"/>
        <end position="300"/>
    </location>
</feature>
<dbReference type="PROSITE" id="PS50929">
    <property type="entry name" value="ABC_TM1F"/>
    <property type="match status" value="1"/>
</dbReference>
<evidence type="ECO:0000256" key="6">
    <source>
        <dbReference type="ARBA" id="ARBA00022840"/>
    </source>
</evidence>
<comment type="subcellular location">
    <subcellularLocation>
        <location evidence="1">Cell membrane</location>
        <topology evidence="1">Multi-pass membrane protein</topology>
    </subcellularLocation>
</comment>
<evidence type="ECO:0000313" key="14">
    <source>
        <dbReference type="EMBL" id="GBO92772.1"/>
    </source>
</evidence>
<gene>
    <name evidence="14" type="ORF">MESMUL_01260</name>
</gene>
<dbReference type="GO" id="GO:0015421">
    <property type="term" value="F:ABC-type oligopeptide transporter activity"/>
    <property type="evidence" value="ECO:0007669"/>
    <property type="project" value="TreeGrafter"/>
</dbReference>